<gene>
    <name evidence="2" type="ORF">GALL_152300</name>
</gene>
<protein>
    <submittedName>
        <fullName evidence="2">Uncharacterized protein</fullName>
    </submittedName>
</protein>
<sequence length="102" mass="11500">MNEPRHPTSHSAPPSGAPREAHQAADVQIPEATLRKHYLSGEFFITPQALEAHDIDEVLRWFNLPHEPVSVGDTRDIGHGLKAYFGYDDSKPPRKAFFVRID</sequence>
<proteinExistence type="predicted"/>
<reference evidence="2" key="1">
    <citation type="submission" date="2016-10" db="EMBL/GenBank/DDBJ databases">
        <title>Sequence of Gallionella enrichment culture.</title>
        <authorList>
            <person name="Poehlein A."/>
            <person name="Muehling M."/>
            <person name="Daniel R."/>
        </authorList>
    </citation>
    <scope>NUCLEOTIDE SEQUENCE</scope>
</reference>
<name>A0A1J5SFF3_9ZZZZ</name>
<evidence type="ECO:0000256" key="1">
    <source>
        <dbReference type="SAM" id="MobiDB-lite"/>
    </source>
</evidence>
<evidence type="ECO:0000313" key="2">
    <source>
        <dbReference type="EMBL" id="OIR02776.1"/>
    </source>
</evidence>
<accession>A0A1J5SFF3</accession>
<dbReference type="EMBL" id="MLJW01000072">
    <property type="protein sequence ID" value="OIR02776.1"/>
    <property type="molecule type" value="Genomic_DNA"/>
</dbReference>
<organism evidence="2">
    <name type="scientific">mine drainage metagenome</name>
    <dbReference type="NCBI Taxonomy" id="410659"/>
    <lineage>
        <taxon>unclassified sequences</taxon>
        <taxon>metagenomes</taxon>
        <taxon>ecological metagenomes</taxon>
    </lineage>
</organism>
<feature type="region of interest" description="Disordered" evidence="1">
    <location>
        <begin position="1"/>
        <end position="25"/>
    </location>
</feature>
<dbReference type="AlphaFoldDB" id="A0A1J5SFF3"/>
<comment type="caution">
    <text evidence="2">The sequence shown here is derived from an EMBL/GenBank/DDBJ whole genome shotgun (WGS) entry which is preliminary data.</text>
</comment>